<evidence type="ECO:0000313" key="2">
    <source>
        <dbReference type="EMBL" id="GAA0362482.1"/>
    </source>
</evidence>
<organism evidence="2 3">
    <name type="scientific">Bowmanella denitrificans</name>
    <dbReference type="NCBI Taxonomy" id="366582"/>
    <lineage>
        <taxon>Bacteria</taxon>
        <taxon>Pseudomonadati</taxon>
        <taxon>Pseudomonadota</taxon>
        <taxon>Gammaproteobacteria</taxon>
        <taxon>Alteromonadales</taxon>
        <taxon>Alteromonadaceae</taxon>
        <taxon>Bowmanella</taxon>
    </lineage>
</organism>
<dbReference type="RefSeq" id="WP_343845809.1">
    <property type="nucleotide sequence ID" value="NZ_BAAAEI010000015.1"/>
</dbReference>
<gene>
    <name evidence="2" type="ORF">GCM10009092_28570</name>
</gene>
<comment type="caution">
    <text evidence="2">The sequence shown here is derived from an EMBL/GenBank/DDBJ whole genome shotgun (WGS) entry which is preliminary data.</text>
</comment>
<dbReference type="EMBL" id="BAAAEI010000015">
    <property type="protein sequence ID" value="GAA0362482.1"/>
    <property type="molecule type" value="Genomic_DNA"/>
</dbReference>
<proteinExistence type="predicted"/>
<evidence type="ECO:0000313" key="3">
    <source>
        <dbReference type="Proteomes" id="UP001501757"/>
    </source>
</evidence>
<evidence type="ECO:0000256" key="1">
    <source>
        <dbReference type="SAM" id="MobiDB-lite"/>
    </source>
</evidence>
<sequence>MIPELNQSGVLPPFIPEQGPTNPAGMAPYRSTITEFVSRYAQSPERITILRGLLEYRQKLRAIGITHGFQWLDGSFVENVELNLGRPPADVDLVTFAMRPTLDLEIWKGIVNDNKELFLPNESKEHFKCDAYFVDLNTHPIHVVSNTRYWFGLFSHQRESYLWKGMVEVPIVCADEEALEMLDRGIGNA</sequence>
<keyword evidence="3" id="KW-1185">Reference proteome</keyword>
<dbReference type="Pfam" id="PF22014">
    <property type="entry name" value="DUF6932"/>
    <property type="match status" value="1"/>
</dbReference>
<evidence type="ECO:0008006" key="4">
    <source>
        <dbReference type="Google" id="ProtNLM"/>
    </source>
</evidence>
<reference evidence="2 3" key="1">
    <citation type="journal article" date="2019" name="Int. J. Syst. Evol. Microbiol.">
        <title>The Global Catalogue of Microorganisms (GCM) 10K type strain sequencing project: providing services to taxonomists for standard genome sequencing and annotation.</title>
        <authorList>
            <consortium name="The Broad Institute Genomics Platform"/>
            <consortium name="The Broad Institute Genome Sequencing Center for Infectious Disease"/>
            <person name="Wu L."/>
            <person name="Ma J."/>
        </authorList>
    </citation>
    <scope>NUCLEOTIDE SEQUENCE [LARGE SCALE GENOMIC DNA]</scope>
    <source>
        <strain evidence="2 3">JCM 13378</strain>
    </source>
</reference>
<name>A0ABN0XF03_9ALTE</name>
<protein>
    <recommendedName>
        <fullName evidence="4">Nucleotidyltransferase family protein</fullName>
    </recommendedName>
</protein>
<feature type="region of interest" description="Disordered" evidence="1">
    <location>
        <begin position="1"/>
        <end position="25"/>
    </location>
</feature>
<accession>A0ABN0XF03</accession>
<dbReference type="Proteomes" id="UP001501757">
    <property type="component" value="Unassembled WGS sequence"/>
</dbReference>
<dbReference type="InterPro" id="IPR053860">
    <property type="entry name" value="DUF6932"/>
</dbReference>